<dbReference type="EMBL" id="CAEKDK010000006">
    <property type="protein sequence ID" value="CAB4282869.1"/>
    <property type="molecule type" value="Genomic_DNA"/>
</dbReference>
<dbReference type="Proteomes" id="UP000507245">
    <property type="component" value="Unassembled WGS sequence"/>
</dbReference>
<evidence type="ECO:0000256" key="2">
    <source>
        <dbReference type="ARBA" id="ARBA00022517"/>
    </source>
</evidence>
<evidence type="ECO:0000256" key="1">
    <source>
        <dbReference type="ARBA" id="ARBA00004604"/>
    </source>
</evidence>
<dbReference type="EMBL" id="CAEKKB010000006">
    <property type="protein sequence ID" value="CAB4313294.1"/>
    <property type="molecule type" value="Genomic_DNA"/>
</dbReference>
<evidence type="ECO:0000313" key="9">
    <source>
        <dbReference type="EMBL" id="CAB4313294.1"/>
    </source>
</evidence>
<dbReference type="AlphaFoldDB" id="A0A6J5V1P9"/>
<evidence type="ECO:0000313" key="8">
    <source>
        <dbReference type="EMBL" id="CAB4282869.1"/>
    </source>
</evidence>
<evidence type="ECO:0000256" key="6">
    <source>
        <dbReference type="ARBA" id="ARBA00023242"/>
    </source>
</evidence>
<evidence type="ECO:0000313" key="11">
    <source>
        <dbReference type="Proteomes" id="UP000507245"/>
    </source>
</evidence>
<dbReference type="GO" id="GO:0030687">
    <property type="term" value="C:preribosome, large subunit precursor"/>
    <property type="evidence" value="ECO:0007669"/>
    <property type="project" value="TreeGrafter"/>
</dbReference>
<reference evidence="8 10" key="2">
    <citation type="submission" date="2020-05" db="EMBL/GenBank/DDBJ databases">
        <authorList>
            <person name="Campoy J."/>
            <person name="Schneeberger K."/>
            <person name="Spophaly S."/>
        </authorList>
    </citation>
    <scope>NUCLEOTIDE SEQUENCE [LARGE SCALE GENOMIC DNA]</scope>
    <source>
        <strain evidence="8">PruArmRojPasFocal</strain>
    </source>
</reference>
<keyword evidence="3" id="KW-0698">rRNA processing</keyword>
<gene>
    <name evidence="8" type="ORF">CURHAP_LOCUS36544</name>
    <name evidence="9" type="ORF">ORAREDHAP_LOCUS36160</name>
</gene>
<evidence type="ECO:0000256" key="4">
    <source>
        <dbReference type="ARBA" id="ARBA00022574"/>
    </source>
</evidence>
<evidence type="ECO:0000313" key="10">
    <source>
        <dbReference type="Proteomes" id="UP000507222"/>
    </source>
</evidence>
<dbReference type="Proteomes" id="UP000507222">
    <property type="component" value="Unassembled WGS sequence"/>
</dbReference>
<sequence length="227" mass="25524">MGWLKASTVPRDDLFLQNLKFYFLFNAASELNKCTRSKEVEEEEESVYPLWGDDSNPTEKNDLLSYIPAPKPKFPGHGESFNPSLEYIPTQEEINSYQLMYEEDHPKFIPKRGHEDAVTSVSVEASGQWIASGVDDILNSLLHSVTGQDILLLNTGCGNEEVQKRTKELLSVEMPVMTLVSKTASSVSWLQDDKLEGIRLRHSKSKNLNCFLCWAPAADCGFSRMAS</sequence>
<dbReference type="GO" id="GO:0043021">
    <property type="term" value="F:ribonucleoprotein complex binding"/>
    <property type="evidence" value="ECO:0007669"/>
    <property type="project" value="TreeGrafter"/>
</dbReference>
<accession>A0A6J5V1P9</accession>
<dbReference type="GO" id="GO:0070545">
    <property type="term" value="C:PeBoW complex"/>
    <property type="evidence" value="ECO:0007669"/>
    <property type="project" value="TreeGrafter"/>
</dbReference>
<keyword evidence="11" id="KW-1185">Reference proteome</keyword>
<protein>
    <recommendedName>
        <fullName evidence="7">BOP1 N-terminal domain-containing protein</fullName>
    </recommendedName>
</protein>
<comment type="subcellular location">
    <subcellularLocation>
        <location evidence="1">Nucleus</location>
        <location evidence="1">Nucleolus</location>
    </subcellularLocation>
</comment>
<dbReference type="InterPro" id="IPR012953">
    <property type="entry name" value="BOP1_N_dom"/>
</dbReference>
<dbReference type="PANTHER" id="PTHR17605">
    <property type="entry name" value="RIBOSOME BIOGENESIS PROTEIN BOP1 BLOCK OF PROLIFERATION 1 PROTEIN"/>
    <property type="match status" value="1"/>
</dbReference>
<dbReference type="InterPro" id="IPR028598">
    <property type="entry name" value="BOP1/Erb1"/>
</dbReference>
<dbReference type="Pfam" id="PF08145">
    <property type="entry name" value="BOP1NT"/>
    <property type="match status" value="1"/>
</dbReference>
<keyword evidence="4" id="KW-0853">WD repeat</keyword>
<keyword evidence="5" id="KW-0677">Repeat</keyword>
<dbReference type="OrthoDB" id="5571054at2759"/>
<evidence type="ECO:0000256" key="3">
    <source>
        <dbReference type="ARBA" id="ARBA00022552"/>
    </source>
</evidence>
<organism evidence="8 10">
    <name type="scientific">Prunus armeniaca</name>
    <name type="common">Apricot</name>
    <name type="synonym">Armeniaca vulgaris</name>
    <dbReference type="NCBI Taxonomy" id="36596"/>
    <lineage>
        <taxon>Eukaryota</taxon>
        <taxon>Viridiplantae</taxon>
        <taxon>Streptophyta</taxon>
        <taxon>Embryophyta</taxon>
        <taxon>Tracheophyta</taxon>
        <taxon>Spermatophyta</taxon>
        <taxon>Magnoliopsida</taxon>
        <taxon>eudicotyledons</taxon>
        <taxon>Gunneridae</taxon>
        <taxon>Pentapetalae</taxon>
        <taxon>rosids</taxon>
        <taxon>fabids</taxon>
        <taxon>Rosales</taxon>
        <taxon>Rosaceae</taxon>
        <taxon>Amygdaloideae</taxon>
        <taxon>Amygdaleae</taxon>
        <taxon>Prunus</taxon>
    </lineage>
</organism>
<feature type="domain" description="BOP1 N-terminal" evidence="7">
    <location>
        <begin position="37"/>
        <end position="112"/>
    </location>
</feature>
<dbReference type="GO" id="GO:0000463">
    <property type="term" value="P:maturation of LSU-rRNA from tricistronic rRNA transcript (SSU-rRNA, 5.8S rRNA, LSU-rRNA)"/>
    <property type="evidence" value="ECO:0007669"/>
    <property type="project" value="TreeGrafter"/>
</dbReference>
<keyword evidence="6" id="KW-0539">Nucleus</keyword>
<name>A0A6J5V1P9_PRUAR</name>
<proteinExistence type="predicted"/>
<evidence type="ECO:0000256" key="5">
    <source>
        <dbReference type="ARBA" id="ARBA00022737"/>
    </source>
</evidence>
<evidence type="ECO:0000259" key="7">
    <source>
        <dbReference type="Pfam" id="PF08145"/>
    </source>
</evidence>
<keyword evidence="2" id="KW-0690">Ribosome biogenesis</keyword>
<dbReference type="PANTHER" id="PTHR17605:SF0">
    <property type="entry name" value="RIBOSOME BIOGENESIS PROTEIN BOP1"/>
    <property type="match status" value="1"/>
</dbReference>
<reference evidence="11" key="1">
    <citation type="journal article" date="2020" name="Genome Biol.">
        <title>Gamete binning: chromosome-level and haplotype-resolved genome assembly enabled by high-throughput single-cell sequencing of gamete genomes.</title>
        <authorList>
            <person name="Campoy J.A."/>
            <person name="Sun H."/>
            <person name="Goel M."/>
            <person name="Jiao W.-B."/>
            <person name="Folz-Donahue K."/>
            <person name="Wang N."/>
            <person name="Rubio M."/>
            <person name="Liu C."/>
            <person name="Kukat C."/>
            <person name="Ruiz D."/>
            <person name="Huettel B."/>
            <person name="Schneeberger K."/>
        </authorList>
    </citation>
    <scope>NUCLEOTIDE SEQUENCE [LARGE SCALE GENOMIC DNA]</scope>
    <source>
        <strain evidence="11">cv. Rojo Pasion</strain>
    </source>
</reference>